<dbReference type="PANTHER" id="PTHR19446">
    <property type="entry name" value="REVERSE TRANSCRIPTASES"/>
    <property type="match status" value="1"/>
</dbReference>
<dbReference type="AlphaFoldDB" id="A0A1Q9C9T4"/>
<feature type="region of interest" description="Disordered" evidence="1">
    <location>
        <begin position="911"/>
        <end position="956"/>
    </location>
</feature>
<organism evidence="2 3">
    <name type="scientific">Symbiodinium microadriaticum</name>
    <name type="common">Dinoflagellate</name>
    <name type="synonym">Zooxanthella microadriatica</name>
    <dbReference type="NCBI Taxonomy" id="2951"/>
    <lineage>
        <taxon>Eukaryota</taxon>
        <taxon>Sar</taxon>
        <taxon>Alveolata</taxon>
        <taxon>Dinophyceae</taxon>
        <taxon>Suessiales</taxon>
        <taxon>Symbiodiniaceae</taxon>
        <taxon>Symbiodinium</taxon>
    </lineage>
</organism>
<sequence length="1234" mass="138686">MMAATTTSARMIARGAKEPHVISSGVALLLLVSCCRLALLCRCLPYRNCELSETSTRLMVGVAAPAWTGHLWVPGQSASGRCTTGIDFKDHTSPTAGLAKLLPLPRRGWTQTTMLLFPRAVTQAVPQQLPQRELAPRQMQQKLLQQRMTVQTRRMAPQHGAPPPWCLRDRAWSKPVTTFWASCAYNCLPRKLSQAVNRGAEWGPCVEGYSNRWRDYQWRSTHERRPRRPDDDSAPRRMVAGQIAQQVGPGSMEPGKHRGPVLGARIPPVMCLNWNAGGLSSAVYQELIAWLDEQHKYQVILLQETHWPQSSDFTSGNWLCIHSASDPAEAPLSIVPVHWRTDIAGWRPPPARAGCCQPGYQDQCAGRLLQQWRFAAAFERASRALREQSRQLKRIAFQNKLGKAEAAARVGDQRTLHGIVRSLTPAHRKLFSRLRNQDGKLLSKVEEAQALADQGRATYALFPDLPLTGSLTQDLNITDEEVVTQFRVIKAGKAVPGHIAPAGMWKLCADCLGPIFGAAFRGHLQKGQTGLLSGDLTDATMAMLPKPNKPAHVLANLRPIGLMAPTSKALAGILKLRMMEWQLPLLRYRPQYAYLPHRGTMDALFRVHKHVAEAIILFRTSRVTRFGAYQGQKPRPFTGALSLSLDLSRAFDLTNRPKLFQALHDYQVPPAVIEVAQRLHFGSRFLYKAGNCRSSFVTSNGLKQGCKVAPCLWVWYTLALMDALDKQLPEGWVQTVLTLFADDCWASWLLYSLDDLRKALRELTVLLSTLEAFHMQINYGKTAVQICGQLPAHLTRVRNEEVWQQAQVDPPGSRVLQALTSFRAKLEARARQSPDITTDPALLQHVRSEETQLALLLQQQAPKAVPRSIVVCIILKGPRPPLDRKHHSFSMTGTSLNPEVEIFRHCMTQMGQGQGAPSKENPPHKRPRQEAAGRRGQRRPFAPFSHHEPSAPSEQMQTMAKMIMRQEEIIAELRMDKNLLLYFKENDFSILPGLYQVAKEWGKQQEEGVSPTASPLRTLLLACLIQQLRERVSHMTENAEGVGKLQAAGWMNADKHWTMQRWCHQAKRLVQHPEAGVMTHQVHETFVQLIGVSALQLVGLSVKRATLKRLTRATGDMWQGRAIVEAVAWCQYEVCSIIRHHGPTFRAGMAWNGMDWTAPVATTERERWLSRQLYLLEIWIKQLVKDNDALQERMDTLDRRMSYIMLRLPVGFTAGGRNKAVPERLPIALDTLDD</sequence>
<comment type="caution">
    <text evidence="2">The sequence shown here is derived from an EMBL/GenBank/DDBJ whole genome shotgun (WGS) entry which is preliminary data.</text>
</comment>
<dbReference type="OrthoDB" id="417870at2759"/>
<keyword evidence="3" id="KW-1185">Reference proteome</keyword>
<protein>
    <submittedName>
        <fullName evidence="2">LINE-1 retrotransposable element ORF2 protein</fullName>
    </submittedName>
</protein>
<dbReference type="InterPro" id="IPR000477">
    <property type="entry name" value="RT_dom"/>
</dbReference>
<dbReference type="Pfam" id="PF00078">
    <property type="entry name" value="RVT_1"/>
    <property type="match status" value="1"/>
</dbReference>
<evidence type="ECO:0000313" key="2">
    <source>
        <dbReference type="EMBL" id="OLP79671.1"/>
    </source>
</evidence>
<evidence type="ECO:0000313" key="3">
    <source>
        <dbReference type="Proteomes" id="UP000186817"/>
    </source>
</evidence>
<accession>A0A1Q9C9T4</accession>
<evidence type="ECO:0000256" key="1">
    <source>
        <dbReference type="SAM" id="MobiDB-lite"/>
    </source>
</evidence>
<reference evidence="2 3" key="1">
    <citation type="submission" date="2016-02" db="EMBL/GenBank/DDBJ databases">
        <title>Genome analysis of coral dinoflagellate symbionts highlights evolutionary adaptations to a symbiotic lifestyle.</title>
        <authorList>
            <person name="Aranda M."/>
            <person name="Li Y."/>
            <person name="Liew Y.J."/>
            <person name="Baumgarten S."/>
            <person name="Simakov O."/>
            <person name="Wilson M."/>
            <person name="Piel J."/>
            <person name="Ashoor H."/>
            <person name="Bougouffa S."/>
            <person name="Bajic V.B."/>
            <person name="Ryu T."/>
            <person name="Ravasi T."/>
            <person name="Bayer T."/>
            <person name="Micklem G."/>
            <person name="Kim H."/>
            <person name="Bhak J."/>
            <person name="Lajeunesse T.C."/>
            <person name="Voolstra C.R."/>
        </authorList>
    </citation>
    <scope>NUCLEOTIDE SEQUENCE [LARGE SCALE GENOMIC DNA]</scope>
    <source>
        <strain evidence="2 3">CCMP2467</strain>
    </source>
</reference>
<name>A0A1Q9C9T4_SYMMI</name>
<gene>
    <name evidence="2" type="primary">Pol</name>
    <name evidence="2" type="ORF">AK812_SmicGene40020</name>
</gene>
<dbReference type="Proteomes" id="UP000186817">
    <property type="component" value="Unassembled WGS sequence"/>
</dbReference>
<proteinExistence type="predicted"/>
<dbReference type="EMBL" id="LSRX01001459">
    <property type="protein sequence ID" value="OLP79671.1"/>
    <property type="molecule type" value="Genomic_DNA"/>
</dbReference>
<dbReference type="PROSITE" id="PS50878">
    <property type="entry name" value="RT_POL"/>
    <property type="match status" value="1"/>
</dbReference>